<comment type="similarity">
    <text evidence="1">Belongs to the N(4)/N(6)-methyltransferase family.</text>
</comment>
<dbReference type="SUPFAM" id="SSF53335">
    <property type="entry name" value="S-adenosyl-L-methionine-dependent methyltransferases"/>
    <property type="match status" value="1"/>
</dbReference>
<dbReference type="Gene3D" id="1.20.1260.30">
    <property type="match status" value="1"/>
</dbReference>
<dbReference type="Proteomes" id="UP001177258">
    <property type="component" value="Unassembled WGS sequence"/>
</dbReference>
<gene>
    <name evidence="4" type="ORF">Q5I06_05850</name>
</gene>
<name>A0AA90PTJ9_9HELI</name>
<dbReference type="GO" id="GO:0009307">
    <property type="term" value="P:DNA restriction-modification system"/>
    <property type="evidence" value="ECO:0007669"/>
    <property type="project" value="UniProtKB-KW"/>
</dbReference>
<dbReference type="InterPro" id="IPR022749">
    <property type="entry name" value="D12N6_MeTrfase_N"/>
</dbReference>
<reference evidence="5" key="1">
    <citation type="journal article" date="2024" name="Syst. Appl. Microbiol.">
        <title>Helicobacter cappadocius sp. nov., from lizards: The first psychrotrophic Helicobacter species.</title>
        <authorList>
            <person name="Aydin F."/>
            <person name="Tarhane S."/>
            <person name="Karakaya E."/>
            <person name="Abay S."/>
            <person name="Kayman T."/>
            <person name="Guran O."/>
            <person name="Bozkurt E."/>
            <person name="Uzum N."/>
            <person name="Avci A."/>
            <person name="Olgun K."/>
            <person name="Jablonski D."/>
            <person name="Guran C."/>
            <person name="Burcin Saticioglu I."/>
        </authorList>
    </citation>
    <scope>NUCLEOTIDE SEQUENCE [LARGE SCALE GENOMIC DNA]</scope>
    <source>
        <strain evidence="5">faydin-H76</strain>
    </source>
</reference>
<feature type="domain" description="N6 adenine-specific DNA methyltransferase N-terminal" evidence="3">
    <location>
        <begin position="14"/>
        <end position="63"/>
    </location>
</feature>
<keyword evidence="2" id="KW-0680">Restriction system</keyword>
<dbReference type="Pfam" id="PF12161">
    <property type="entry name" value="HsdM_N"/>
    <property type="match status" value="1"/>
</dbReference>
<dbReference type="InterPro" id="IPR029063">
    <property type="entry name" value="SAM-dependent_MTases_sf"/>
</dbReference>
<evidence type="ECO:0000313" key="5">
    <source>
        <dbReference type="Proteomes" id="UP001177258"/>
    </source>
</evidence>
<evidence type="ECO:0000259" key="3">
    <source>
        <dbReference type="Pfam" id="PF12161"/>
    </source>
</evidence>
<proteinExistence type="inferred from homology"/>
<sequence length="78" mass="9163">MSIDNKKEQERAALHKMIWDLANDLRGAVSGWDFKQYILGILFYRFISENIKEYVNKVEHEMSGGGGDKLEIRLRLYI</sequence>
<comment type="caution">
    <text evidence="4">The sequence shown here is derived from an EMBL/GenBank/DDBJ whole genome shotgun (WGS) entry which is preliminary data.</text>
</comment>
<accession>A0AA90PTJ9</accession>
<evidence type="ECO:0000256" key="1">
    <source>
        <dbReference type="ARBA" id="ARBA00006594"/>
    </source>
</evidence>
<dbReference type="RefSeq" id="WP_305520922.1">
    <property type="nucleotide sequence ID" value="NZ_JAUYZK010000008.1"/>
</dbReference>
<evidence type="ECO:0000256" key="2">
    <source>
        <dbReference type="ARBA" id="ARBA00022747"/>
    </source>
</evidence>
<protein>
    <submittedName>
        <fullName evidence="4">Type I restriction-modification system subunit M N-terminal domain-containing protein</fullName>
    </submittedName>
</protein>
<dbReference type="EMBL" id="JAUYZK010000008">
    <property type="protein sequence ID" value="MDP2539294.1"/>
    <property type="molecule type" value="Genomic_DNA"/>
</dbReference>
<evidence type="ECO:0000313" key="4">
    <source>
        <dbReference type="EMBL" id="MDP2539294.1"/>
    </source>
</evidence>
<dbReference type="AlphaFoldDB" id="A0AA90PTJ9"/>
<organism evidence="4 5">
    <name type="scientific">Helicobacter cappadocius</name>
    <dbReference type="NCBI Taxonomy" id="3063998"/>
    <lineage>
        <taxon>Bacteria</taxon>
        <taxon>Pseudomonadati</taxon>
        <taxon>Campylobacterota</taxon>
        <taxon>Epsilonproteobacteria</taxon>
        <taxon>Campylobacterales</taxon>
        <taxon>Helicobacteraceae</taxon>
        <taxon>Helicobacter</taxon>
    </lineage>
</organism>
<dbReference type="InterPro" id="IPR038333">
    <property type="entry name" value="T1MK-like_N_sf"/>
</dbReference>